<accession>A0A2K1KQ22</accession>
<dbReference type="EnsemblPlants" id="Pp3c4_26290V3.1">
    <property type="protein sequence ID" value="PAC:32921500.CDS.1"/>
    <property type="gene ID" value="Pp3c4_26290"/>
</dbReference>
<protein>
    <submittedName>
        <fullName evidence="1 2">Uncharacterized protein</fullName>
    </submittedName>
</protein>
<gene>
    <name evidence="1" type="ORF">PHYPA_006781</name>
</gene>
<dbReference type="Proteomes" id="UP000006727">
    <property type="component" value="Chromosome 4"/>
</dbReference>
<reference evidence="2" key="3">
    <citation type="submission" date="2020-12" db="UniProtKB">
        <authorList>
            <consortium name="EnsemblPlants"/>
        </authorList>
    </citation>
    <scope>IDENTIFICATION</scope>
</reference>
<evidence type="ECO:0000313" key="2">
    <source>
        <dbReference type="EnsemblPlants" id="PAC:32921500.CDS.1"/>
    </source>
</evidence>
<dbReference type="PaxDb" id="3218-PP1S110_92V6.1"/>
<evidence type="ECO:0000313" key="1">
    <source>
        <dbReference type="EMBL" id="PNR55884.1"/>
    </source>
</evidence>
<reference evidence="1 3" key="2">
    <citation type="journal article" date="2018" name="Plant J.">
        <title>The Physcomitrella patens chromosome-scale assembly reveals moss genome structure and evolution.</title>
        <authorList>
            <person name="Lang D."/>
            <person name="Ullrich K.K."/>
            <person name="Murat F."/>
            <person name="Fuchs J."/>
            <person name="Jenkins J."/>
            <person name="Haas F.B."/>
            <person name="Piednoel M."/>
            <person name="Gundlach H."/>
            <person name="Van Bel M."/>
            <person name="Meyberg R."/>
            <person name="Vives C."/>
            <person name="Morata J."/>
            <person name="Symeonidi A."/>
            <person name="Hiss M."/>
            <person name="Muchero W."/>
            <person name="Kamisugi Y."/>
            <person name="Saleh O."/>
            <person name="Blanc G."/>
            <person name="Decker E.L."/>
            <person name="van Gessel N."/>
            <person name="Grimwood J."/>
            <person name="Hayes R.D."/>
            <person name="Graham S.W."/>
            <person name="Gunter L.E."/>
            <person name="McDaniel S.F."/>
            <person name="Hoernstein S.N.W."/>
            <person name="Larsson A."/>
            <person name="Li F.W."/>
            <person name="Perroud P.F."/>
            <person name="Phillips J."/>
            <person name="Ranjan P."/>
            <person name="Rokshar D.S."/>
            <person name="Rothfels C.J."/>
            <person name="Schneider L."/>
            <person name="Shu S."/>
            <person name="Stevenson D.W."/>
            <person name="Thummler F."/>
            <person name="Tillich M."/>
            <person name="Villarreal Aguilar J.C."/>
            <person name="Widiez T."/>
            <person name="Wong G.K."/>
            <person name="Wymore A."/>
            <person name="Zhang Y."/>
            <person name="Zimmer A.D."/>
            <person name="Quatrano R.S."/>
            <person name="Mayer K.F.X."/>
            <person name="Goodstein D."/>
            <person name="Casacuberta J.M."/>
            <person name="Vandepoele K."/>
            <person name="Reski R."/>
            <person name="Cuming A.C."/>
            <person name="Tuskan G.A."/>
            <person name="Maumus F."/>
            <person name="Salse J."/>
            <person name="Schmutz J."/>
            <person name="Rensing S.A."/>
        </authorList>
    </citation>
    <scope>NUCLEOTIDE SEQUENCE [LARGE SCALE GENOMIC DNA]</scope>
    <source>
        <strain evidence="2 3">cv. Gransden 2004</strain>
    </source>
</reference>
<evidence type="ECO:0000313" key="3">
    <source>
        <dbReference type="Proteomes" id="UP000006727"/>
    </source>
</evidence>
<reference evidence="1 3" key="1">
    <citation type="journal article" date="2008" name="Science">
        <title>The Physcomitrella genome reveals evolutionary insights into the conquest of land by plants.</title>
        <authorList>
            <person name="Rensing S."/>
            <person name="Lang D."/>
            <person name="Zimmer A."/>
            <person name="Terry A."/>
            <person name="Salamov A."/>
            <person name="Shapiro H."/>
            <person name="Nishiyama T."/>
            <person name="Perroud P.-F."/>
            <person name="Lindquist E."/>
            <person name="Kamisugi Y."/>
            <person name="Tanahashi T."/>
            <person name="Sakakibara K."/>
            <person name="Fujita T."/>
            <person name="Oishi K."/>
            <person name="Shin-I T."/>
            <person name="Kuroki Y."/>
            <person name="Toyoda A."/>
            <person name="Suzuki Y."/>
            <person name="Hashimoto A."/>
            <person name="Yamaguchi K."/>
            <person name="Sugano A."/>
            <person name="Kohara Y."/>
            <person name="Fujiyama A."/>
            <person name="Anterola A."/>
            <person name="Aoki S."/>
            <person name="Ashton N."/>
            <person name="Barbazuk W.B."/>
            <person name="Barker E."/>
            <person name="Bennetzen J."/>
            <person name="Bezanilla M."/>
            <person name="Blankenship R."/>
            <person name="Cho S.H."/>
            <person name="Dutcher S."/>
            <person name="Estelle M."/>
            <person name="Fawcett J.A."/>
            <person name="Gundlach H."/>
            <person name="Hanada K."/>
            <person name="Heyl A."/>
            <person name="Hicks K.A."/>
            <person name="Hugh J."/>
            <person name="Lohr M."/>
            <person name="Mayer K."/>
            <person name="Melkozernov A."/>
            <person name="Murata T."/>
            <person name="Nelson D."/>
            <person name="Pils B."/>
            <person name="Prigge M."/>
            <person name="Reiss B."/>
            <person name="Renner T."/>
            <person name="Rombauts S."/>
            <person name="Rushton P."/>
            <person name="Sanderfoot A."/>
            <person name="Schween G."/>
            <person name="Shiu S.-H."/>
            <person name="Stueber K."/>
            <person name="Theodoulou F.L."/>
            <person name="Tu H."/>
            <person name="Van de Peer Y."/>
            <person name="Verrier P.J."/>
            <person name="Waters E."/>
            <person name="Wood A."/>
            <person name="Yang L."/>
            <person name="Cove D."/>
            <person name="Cuming A."/>
            <person name="Hasebe M."/>
            <person name="Lucas S."/>
            <person name="Mishler D.B."/>
            <person name="Reski R."/>
            <person name="Grigoriev I."/>
            <person name="Quatrano R.S."/>
            <person name="Boore J.L."/>
        </authorList>
    </citation>
    <scope>NUCLEOTIDE SEQUENCE [LARGE SCALE GENOMIC DNA]</scope>
    <source>
        <strain evidence="2 3">cv. Gransden 2004</strain>
    </source>
</reference>
<name>A0A2K1KQ22_PHYPA</name>
<dbReference type="EMBL" id="ABEU02000004">
    <property type="protein sequence ID" value="PNR55884.1"/>
    <property type="molecule type" value="Genomic_DNA"/>
</dbReference>
<organism evidence="1">
    <name type="scientific">Physcomitrium patens</name>
    <name type="common">Spreading-leaved earth moss</name>
    <name type="synonym">Physcomitrella patens</name>
    <dbReference type="NCBI Taxonomy" id="3218"/>
    <lineage>
        <taxon>Eukaryota</taxon>
        <taxon>Viridiplantae</taxon>
        <taxon>Streptophyta</taxon>
        <taxon>Embryophyta</taxon>
        <taxon>Bryophyta</taxon>
        <taxon>Bryophytina</taxon>
        <taxon>Bryopsida</taxon>
        <taxon>Funariidae</taxon>
        <taxon>Funariales</taxon>
        <taxon>Funariaceae</taxon>
        <taxon>Physcomitrium</taxon>
    </lineage>
</organism>
<sequence length="74" mass="8779">MSYFTYGIFKKNDLANYKKYFAIEIEASWSIFLVDWTNVINISFEALHNQKQIILSTKYTPTNAYIVVKYLQNI</sequence>
<dbReference type="InParanoid" id="A0A2K1KQ22"/>
<dbReference type="Gramene" id="Pp3c4_26290V3.1">
    <property type="protein sequence ID" value="PAC:32921500.CDS.1"/>
    <property type="gene ID" value="Pp3c4_26290"/>
</dbReference>
<keyword evidence="3" id="KW-1185">Reference proteome</keyword>
<dbReference type="AlphaFoldDB" id="A0A2K1KQ22"/>
<proteinExistence type="predicted"/>